<comment type="caution">
    <text evidence="1">The sequence shown here is derived from an EMBL/GenBank/DDBJ whole genome shotgun (WGS) entry which is preliminary data.</text>
</comment>
<gene>
    <name evidence="1" type="ORF">HYR64_10700</name>
</gene>
<reference evidence="1" key="1">
    <citation type="submission" date="2020-07" db="EMBL/GenBank/DDBJ databases">
        <title>Huge and variable diversity of episymbiotic CPR bacteria and DPANN archaea in groundwater ecosystems.</title>
        <authorList>
            <person name="He C.Y."/>
            <person name="Keren R."/>
            <person name="Whittaker M."/>
            <person name="Farag I.F."/>
            <person name="Doudna J."/>
            <person name="Cate J.H.D."/>
            <person name="Banfield J.F."/>
        </authorList>
    </citation>
    <scope>NUCLEOTIDE SEQUENCE</scope>
    <source>
        <strain evidence="1">NC_groundwater_17_Pr7_B-0.1um_64_12</strain>
    </source>
</reference>
<name>A0A931PWP4_FIMGI</name>
<dbReference type="AlphaFoldDB" id="A0A931PWP4"/>
<evidence type="ECO:0000313" key="2">
    <source>
        <dbReference type="Proteomes" id="UP000727962"/>
    </source>
</evidence>
<accession>A0A931PWP4</accession>
<evidence type="ECO:0000313" key="1">
    <source>
        <dbReference type="EMBL" id="MBI1757560.1"/>
    </source>
</evidence>
<proteinExistence type="predicted"/>
<evidence type="ECO:0008006" key="3">
    <source>
        <dbReference type="Google" id="ProtNLM"/>
    </source>
</evidence>
<sequence>MLAACFGCGGLGKPAVKHDPRYDIENLDRIELGMTAEQVVALCGPADSRIIEDGFEDWWYAGPDGPTVRITSGTVKMVLYHNRRHKDKVAR</sequence>
<dbReference type="EMBL" id="JACOSL010000066">
    <property type="protein sequence ID" value="MBI1757560.1"/>
    <property type="molecule type" value="Genomic_DNA"/>
</dbReference>
<dbReference type="Proteomes" id="UP000727962">
    <property type="component" value="Unassembled WGS sequence"/>
</dbReference>
<organism evidence="1 2">
    <name type="scientific">Fimbriimonas ginsengisoli</name>
    <dbReference type="NCBI Taxonomy" id="1005039"/>
    <lineage>
        <taxon>Bacteria</taxon>
        <taxon>Bacillati</taxon>
        <taxon>Armatimonadota</taxon>
        <taxon>Fimbriimonadia</taxon>
        <taxon>Fimbriimonadales</taxon>
        <taxon>Fimbriimonadaceae</taxon>
        <taxon>Fimbriimonas</taxon>
    </lineage>
</organism>
<protein>
    <recommendedName>
        <fullName evidence="3">Outer membrane protein assembly factor BamE</fullName>
    </recommendedName>
</protein>